<evidence type="ECO:0000256" key="6">
    <source>
        <dbReference type="ARBA" id="ARBA00044804"/>
    </source>
</evidence>
<comment type="catalytic activity">
    <reaction evidence="9">
        <text>taurodeoxycholate + H2O = deoxycholate + taurine</text>
        <dbReference type="Rhea" id="RHEA:47556"/>
        <dbReference type="ChEBI" id="CHEBI:15377"/>
        <dbReference type="ChEBI" id="CHEBI:23614"/>
        <dbReference type="ChEBI" id="CHEBI:36261"/>
        <dbReference type="ChEBI" id="CHEBI:507393"/>
    </reaction>
    <physiologicalReaction direction="left-to-right" evidence="9">
        <dbReference type="Rhea" id="RHEA:47557"/>
    </physiologicalReaction>
</comment>
<evidence type="ECO:0000259" key="10">
    <source>
        <dbReference type="Pfam" id="PF02275"/>
    </source>
</evidence>
<dbReference type="PANTHER" id="PTHR35527:SF2">
    <property type="entry name" value="HYDROLASE"/>
    <property type="match status" value="1"/>
</dbReference>
<dbReference type="SUPFAM" id="SSF56235">
    <property type="entry name" value="N-terminal nucleophile aminohydrolases (Ntn hydrolases)"/>
    <property type="match status" value="1"/>
</dbReference>
<sequence>MCTALTLKTKDGYNLFGRNMDLSYSFNQAVTLVPRNYEYRDRVTSNMKKTKYAIIGMASVIDDYPAFADAMNEKGLGCAGLNFPGYSYLEDKEVPGKNNLAPYDLIIWILSNFETVDDVLKEIGNIELVAVPINEKTPLPTLHWIVADANGKSIVIEKTKESLKIHENPIGVMTNSPTFDWHLTNLNEYMKTTPIQPEPVKWGEKELRPLGVGLGTNGLPGGCSGVDRFVRIAYLKSTLSETEDLNTGISQFFHMLNNVAMPRGAVKADDLDDITLYTSCMCQQKGIYYYSTYNNNGISAVDMNKEDLDAKEIKRFEYLDKLHITYQN</sequence>
<dbReference type="KEGG" id="clt:CM240_1766"/>
<protein>
    <recommendedName>
        <fullName evidence="5">choloylglycine hydrolase</fullName>
        <ecNumber evidence="5">3.5.1.24</ecNumber>
    </recommendedName>
    <alternativeName>
        <fullName evidence="6">Bile salt hydrolase</fullName>
    </alternativeName>
    <alternativeName>
        <fullName evidence="7">Choloylglycine hydrolase</fullName>
    </alternativeName>
</protein>
<dbReference type="Gene3D" id="3.60.60.10">
    <property type="entry name" value="Penicillin V Acylase, Chain A"/>
    <property type="match status" value="1"/>
</dbReference>
<comment type="pathway">
    <text evidence="1">Lipid metabolism; bile acid biosynthesis.</text>
</comment>
<dbReference type="InterPro" id="IPR052193">
    <property type="entry name" value="Peptidase_C59"/>
</dbReference>
<dbReference type="CDD" id="cd00542">
    <property type="entry name" value="Ntn_PVA"/>
    <property type="match status" value="1"/>
</dbReference>
<evidence type="ECO:0000256" key="8">
    <source>
        <dbReference type="ARBA" id="ARBA00047285"/>
    </source>
</evidence>
<gene>
    <name evidence="11" type="primary">cbh</name>
    <name evidence="11" type="ORF">CM240_1766</name>
</gene>
<dbReference type="InterPro" id="IPR029132">
    <property type="entry name" value="CBAH/NAAA_C"/>
</dbReference>
<evidence type="ECO:0000256" key="9">
    <source>
        <dbReference type="ARBA" id="ARBA00048897"/>
    </source>
</evidence>
<dbReference type="EMBL" id="HG917868">
    <property type="protein sequence ID" value="CDM68924.1"/>
    <property type="molecule type" value="Genomic_DNA"/>
</dbReference>
<dbReference type="STRING" id="1216932.CM240_1766"/>
<dbReference type="HOGENOM" id="CLU_045206_1_1_9"/>
<dbReference type="InterPro" id="IPR029055">
    <property type="entry name" value="Ntn_hydrolases_N"/>
</dbReference>
<reference evidence="11 12" key="1">
    <citation type="submission" date="2013-11" db="EMBL/GenBank/DDBJ databases">
        <title>Complete genome sequence of Clostridum sp. M2/40.</title>
        <authorList>
            <person name="Wibberg D."/>
            <person name="Puehler A."/>
            <person name="Schlueter A."/>
        </authorList>
    </citation>
    <scope>NUCLEOTIDE SEQUENCE [LARGE SCALE GENOMIC DNA]</scope>
    <source>
        <strain evidence="12">M2/40</strain>
    </source>
</reference>
<dbReference type="RefSeq" id="WP_044038440.1">
    <property type="nucleotide sequence ID" value="NZ_HG917868.1"/>
</dbReference>
<feature type="domain" description="Choloylglycine hydrolase/NAAA C-terminal" evidence="10">
    <location>
        <begin position="2"/>
        <end position="314"/>
    </location>
</feature>
<dbReference type="Proteomes" id="UP000019426">
    <property type="component" value="Chromosome M2/40_rep1"/>
</dbReference>
<organism evidence="11 12">
    <name type="scientific">Clostridium bornimense</name>
    <dbReference type="NCBI Taxonomy" id="1216932"/>
    <lineage>
        <taxon>Bacteria</taxon>
        <taxon>Bacillati</taxon>
        <taxon>Bacillota</taxon>
        <taxon>Clostridia</taxon>
        <taxon>Eubacteriales</taxon>
        <taxon>Clostridiaceae</taxon>
        <taxon>Clostridium</taxon>
    </lineage>
</organism>
<evidence type="ECO:0000313" key="12">
    <source>
        <dbReference type="Proteomes" id="UP000019426"/>
    </source>
</evidence>
<dbReference type="InterPro" id="IPR047711">
    <property type="entry name" value="CBAH"/>
</dbReference>
<dbReference type="AlphaFoldDB" id="W6RZA8"/>
<dbReference type="PATRIC" id="fig|1216932.3.peg.1760"/>
<evidence type="ECO:0000256" key="5">
    <source>
        <dbReference type="ARBA" id="ARBA00044769"/>
    </source>
</evidence>
<name>W6RZA8_9CLOT</name>
<dbReference type="GO" id="GO:0045302">
    <property type="term" value="F:choloylglycine hydrolase activity"/>
    <property type="evidence" value="ECO:0007669"/>
    <property type="project" value="UniProtKB-EC"/>
</dbReference>
<evidence type="ECO:0000256" key="4">
    <source>
        <dbReference type="ARBA" id="ARBA00023098"/>
    </source>
</evidence>
<evidence type="ECO:0000256" key="2">
    <source>
        <dbReference type="ARBA" id="ARBA00006625"/>
    </source>
</evidence>
<keyword evidence="4" id="KW-0443">Lipid metabolism</keyword>
<comment type="similarity">
    <text evidence="2">Belongs to the peptidase C59 family.</text>
</comment>
<dbReference type="Pfam" id="PF02275">
    <property type="entry name" value="CBAH"/>
    <property type="match status" value="1"/>
</dbReference>
<keyword evidence="12" id="KW-1185">Reference proteome</keyword>
<proteinExistence type="inferred from homology"/>
<keyword evidence="3 11" id="KW-0378">Hydrolase</keyword>
<comment type="catalytic activity">
    <reaction evidence="8">
        <text>cholate + taurine = taurocholate + H2O</text>
        <dbReference type="Rhea" id="RHEA:47108"/>
        <dbReference type="ChEBI" id="CHEBI:15377"/>
        <dbReference type="ChEBI" id="CHEBI:29747"/>
        <dbReference type="ChEBI" id="CHEBI:36257"/>
        <dbReference type="ChEBI" id="CHEBI:507393"/>
    </reaction>
    <physiologicalReaction direction="right-to-left" evidence="8">
        <dbReference type="Rhea" id="RHEA:47110"/>
    </physiologicalReaction>
</comment>
<dbReference type="NCBIfam" id="NF038245">
    <property type="entry name" value="bile_salt_hydro"/>
    <property type="match status" value="1"/>
</dbReference>
<dbReference type="OrthoDB" id="9794717at2"/>
<evidence type="ECO:0000256" key="3">
    <source>
        <dbReference type="ARBA" id="ARBA00022801"/>
    </source>
</evidence>
<accession>W6RZA8</accession>
<evidence type="ECO:0000256" key="7">
    <source>
        <dbReference type="ARBA" id="ARBA00044806"/>
    </source>
</evidence>
<dbReference type="eggNOG" id="COG3049">
    <property type="taxonomic scope" value="Bacteria"/>
</dbReference>
<evidence type="ECO:0000256" key="1">
    <source>
        <dbReference type="ARBA" id="ARBA00004860"/>
    </source>
</evidence>
<dbReference type="EC" id="3.5.1.24" evidence="5"/>
<dbReference type="GO" id="GO:0006629">
    <property type="term" value="P:lipid metabolic process"/>
    <property type="evidence" value="ECO:0007669"/>
    <property type="project" value="UniProtKB-KW"/>
</dbReference>
<evidence type="ECO:0000313" key="11">
    <source>
        <dbReference type="EMBL" id="CDM68924.1"/>
    </source>
</evidence>
<dbReference type="PANTHER" id="PTHR35527">
    <property type="entry name" value="CHOLOYLGLYCINE HYDROLASE"/>
    <property type="match status" value="1"/>
</dbReference>